<comment type="subcellular location">
    <subcellularLocation>
        <location evidence="1">Membrane</location>
    </subcellularLocation>
</comment>
<keyword evidence="3" id="KW-0732">Signal</keyword>
<dbReference type="PANTHER" id="PTHR35603">
    <property type="match status" value="1"/>
</dbReference>
<reference evidence="5 6" key="1">
    <citation type="submission" date="2020-08" db="EMBL/GenBank/DDBJ databases">
        <title>Genomic Encyclopedia of Type Strains, Phase IV (KMG-IV): sequencing the most valuable type-strain genomes for metagenomic binning, comparative biology and taxonomic classification.</title>
        <authorList>
            <person name="Goeker M."/>
        </authorList>
    </citation>
    <scope>NUCLEOTIDE SEQUENCE [LARGE SCALE GENOMIC DNA]</scope>
    <source>
        <strain evidence="5 6">DSM 27165</strain>
    </source>
</reference>
<dbReference type="Pfam" id="PF05433">
    <property type="entry name" value="Rick_17kDa_Anti"/>
    <property type="match status" value="1"/>
</dbReference>
<evidence type="ECO:0000313" key="6">
    <source>
        <dbReference type="Proteomes" id="UP000575898"/>
    </source>
</evidence>
<keyword evidence="5" id="KW-0449">Lipoprotein</keyword>
<evidence type="ECO:0000256" key="2">
    <source>
        <dbReference type="ARBA" id="ARBA00023136"/>
    </source>
</evidence>
<dbReference type="AlphaFoldDB" id="A0A840MED9"/>
<evidence type="ECO:0000313" key="5">
    <source>
        <dbReference type="EMBL" id="MBB5017048.1"/>
    </source>
</evidence>
<accession>A0A840MED9</accession>
<dbReference type="Proteomes" id="UP000575898">
    <property type="component" value="Unassembled WGS sequence"/>
</dbReference>
<dbReference type="RefSeq" id="WP_184034261.1">
    <property type="nucleotide sequence ID" value="NZ_JACHHY010000002.1"/>
</dbReference>
<protein>
    <submittedName>
        <fullName evidence="5">Outer membrane lipoprotein SlyB</fullName>
    </submittedName>
</protein>
<keyword evidence="6" id="KW-1185">Reference proteome</keyword>
<name>A0A840MED9_9PROT</name>
<evidence type="ECO:0000259" key="4">
    <source>
        <dbReference type="Pfam" id="PF05433"/>
    </source>
</evidence>
<proteinExistence type="predicted"/>
<comment type="caution">
    <text evidence="5">The sequence shown here is derived from an EMBL/GenBank/DDBJ whole genome shotgun (WGS) entry which is preliminary data.</text>
</comment>
<dbReference type="GO" id="GO:0019867">
    <property type="term" value="C:outer membrane"/>
    <property type="evidence" value="ECO:0007669"/>
    <property type="project" value="InterPro"/>
</dbReference>
<gene>
    <name evidence="5" type="ORF">HNQ59_000310</name>
</gene>
<feature type="signal peptide" evidence="3">
    <location>
        <begin position="1"/>
        <end position="18"/>
    </location>
</feature>
<sequence length="190" mass="19851">MKPVLLTALCLCCQLAWADANADFNMAKQKIDADYKAALTACGEQPKAEQAACKREAKSTMQASLSDARKQKEADAKCRDCGTVISANTYEIKGEGSALGAVAGGVAGALLGKQVGKGDGNKVATVAGAAGGAYAGYKLEEHIKTKQAYEYEVKLANGKTVTIRPEPAHEQAQFKAGDKVKVNGQAIQAR</sequence>
<dbReference type="PANTHER" id="PTHR35603:SF2">
    <property type="entry name" value="OUTER MEMBRANE LIPOPROTEIN"/>
    <property type="match status" value="1"/>
</dbReference>
<dbReference type="InterPro" id="IPR008816">
    <property type="entry name" value="Gly_zipper_2TM_dom"/>
</dbReference>
<dbReference type="InterPro" id="IPR051407">
    <property type="entry name" value="Bact_OM_lipoprot/Surf_antigen"/>
</dbReference>
<keyword evidence="2" id="KW-0472">Membrane</keyword>
<feature type="domain" description="Glycine zipper 2TM" evidence="4">
    <location>
        <begin position="99"/>
        <end position="139"/>
    </location>
</feature>
<evidence type="ECO:0000256" key="1">
    <source>
        <dbReference type="ARBA" id="ARBA00004370"/>
    </source>
</evidence>
<dbReference type="EMBL" id="JACHHY010000002">
    <property type="protein sequence ID" value="MBB5017048.1"/>
    <property type="molecule type" value="Genomic_DNA"/>
</dbReference>
<evidence type="ECO:0000256" key="3">
    <source>
        <dbReference type="SAM" id="SignalP"/>
    </source>
</evidence>
<feature type="chain" id="PRO_5032979813" evidence="3">
    <location>
        <begin position="19"/>
        <end position="190"/>
    </location>
</feature>
<organism evidence="5 6">
    <name type="scientific">Chitinivorax tropicus</name>
    <dbReference type="NCBI Taxonomy" id="714531"/>
    <lineage>
        <taxon>Bacteria</taxon>
        <taxon>Pseudomonadati</taxon>
        <taxon>Pseudomonadota</taxon>
        <taxon>Betaproteobacteria</taxon>
        <taxon>Chitinivorax</taxon>
    </lineage>
</organism>